<evidence type="ECO:0000313" key="4">
    <source>
        <dbReference type="Proteomes" id="UP000610846"/>
    </source>
</evidence>
<dbReference type="EMBL" id="JACYHB010000004">
    <property type="protein sequence ID" value="MBD8078713.1"/>
    <property type="molecule type" value="Genomic_DNA"/>
</dbReference>
<protein>
    <submittedName>
        <fullName evidence="3">Sodium:proton antiporter</fullName>
    </submittedName>
</protein>
<dbReference type="Proteomes" id="UP000610846">
    <property type="component" value="Unassembled WGS sequence"/>
</dbReference>
<evidence type="ECO:0000313" key="3">
    <source>
        <dbReference type="EMBL" id="MBD8078713.1"/>
    </source>
</evidence>
<keyword evidence="2" id="KW-0472">Membrane</keyword>
<accession>A0A927IZS8</accession>
<dbReference type="AlphaFoldDB" id="A0A927IZS8"/>
<evidence type="ECO:0000256" key="2">
    <source>
        <dbReference type="SAM" id="Phobius"/>
    </source>
</evidence>
<evidence type="ECO:0000256" key="1">
    <source>
        <dbReference type="SAM" id="MobiDB-lite"/>
    </source>
</evidence>
<feature type="transmembrane region" description="Helical" evidence="2">
    <location>
        <begin position="138"/>
        <end position="157"/>
    </location>
</feature>
<keyword evidence="2" id="KW-0812">Transmembrane</keyword>
<feature type="transmembrane region" description="Helical" evidence="2">
    <location>
        <begin position="110"/>
        <end position="132"/>
    </location>
</feature>
<sequence length="165" mass="18419">MDDQREDVGADTDRDARDETPAERSDRNWAELLQELRVMQMGVQILTGFLLTLPFQQRFADLDGFQTGVYLALVALAVLSTGLFITPVSLHRALFRQHRKRSLVTLGDRITRIGILVMAFVVTGTVLLIVDVVVSRSTAVWCAGIALVALVGLWFVLPRLVLRSR</sequence>
<keyword evidence="2" id="KW-1133">Transmembrane helix</keyword>
<feature type="transmembrane region" description="Helical" evidence="2">
    <location>
        <begin position="68"/>
        <end position="90"/>
    </location>
</feature>
<feature type="region of interest" description="Disordered" evidence="1">
    <location>
        <begin position="1"/>
        <end position="25"/>
    </location>
</feature>
<organism evidence="3 4">
    <name type="scientific">Cellulosimicrobium arenosum</name>
    <dbReference type="NCBI Taxonomy" id="2708133"/>
    <lineage>
        <taxon>Bacteria</taxon>
        <taxon>Bacillati</taxon>
        <taxon>Actinomycetota</taxon>
        <taxon>Actinomycetes</taxon>
        <taxon>Micrococcales</taxon>
        <taxon>Promicromonosporaceae</taxon>
        <taxon>Cellulosimicrobium</taxon>
    </lineage>
</organism>
<dbReference type="Pfam" id="PF19853">
    <property type="entry name" value="DUF6328"/>
    <property type="match status" value="1"/>
</dbReference>
<proteinExistence type="predicted"/>
<dbReference type="InterPro" id="IPR046291">
    <property type="entry name" value="DUF6328"/>
</dbReference>
<reference evidence="3" key="2">
    <citation type="submission" date="2020-09" db="EMBL/GenBank/DDBJ databases">
        <authorList>
            <person name="Yu Y."/>
        </authorList>
    </citation>
    <scope>NUCLEOTIDE SEQUENCE</scope>
    <source>
        <strain evidence="3">KCTC 49039</strain>
    </source>
</reference>
<gene>
    <name evidence="3" type="ORF">IF651_06545</name>
</gene>
<keyword evidence="4" id="KW-1185">Reference proteome</keyword>
<dbReference type="RefSeq" id="WP_191828303.1">
    <property type="nucleotide sequence ID" value="NZ_JACYHB010000004.1"/>
</dbReference>
<reference evidence="3" key="1">
    <citation type="journal article" date="2018" name="Curr. Microbiol.">
        <title>Cellulosimicrobium arenosum sp. nov., Isolated from Marine Sediment Sand.</title>
        <authorList>
            <person name="Oh M."/>
            <person name="Kim J.H."/>
            <person name="Yoon J.H."/>
            <person name="Schumann P."/>
            <person name="Kim W."/>
        </authorList>
    </citation>
    <scope>NUCLEOTIDE SEQUENCE</scope>
    <source>
        <strain evidence="3">KCTC 49039</strain>
    </source>
</reference>
<name>A0A927IZS8_9MICO</name>
<comment type="caution">
    <text evidence="3">The sequence shown here is derived from an EMBL/GenBank/DDBJ whole genome shotgun (WGS) entry which is preliminary data.</text>
</comment>